<dbReference type="GO" id="GO:0050661">
    <property type="term" value="F:NADP binding"/>
    <property type="evidence" value="ECO:0007669"/>
    <property type="project" value="UniProtKB-ARBA"/>
</dbReference>
<keyword evidence="4 11" id="KW-0444">Lipid biosynthesis</keyword>
<dbReference type="PANTHER" id="PTHR43159">
    <property type="entry name" value="ENOYL-[ACYL-CARRIER-PROTEIN] REDUCTASE"/>
    <property type="match status" value="1"/>
</dbReference>
<evidence type="ECO:0000256" key="1">
    <source>
        <dbReference type="ARBA" id="ARBA00005194"/>
    </source>
</evidence>
<feature type="binding site" evidence="14">
    <location>
        <position position="20"/>
    </location>
    <ligand>
        <name>NAD(+)</name>
        <dbReference type="ChEBI" id="CHEBI:57540"/>
    </ligand>
</feature>
<sequence>MEEGISVNFSLEGRTYVVMGVANKRSIAWGIARSLHAAGARLIFTVASERFKKSVEDLAASLEGVEEPLVYECDVTNDEAIIQTFEEISRDVGTIHGLAHCIAFANREELKDEFLNTSRDGFLTAHNISSYSLTAVARAAQPLMTEGGSIVTLTYLGGEQVVKNYNVMGVAKASLDASVKYLANDLGKRNIRVNAISAGPIRTLSAKGVGDFNEIMKVIEERAPLRRPVTQEEVGDTGYYLMSDLSRGVTGEVIHVDSGFSTVAY</sequence>
<dbReference type="InterPro" id="IPR036291">
    <property type="entry name" value="NAD(P)-bd_dom_sf"/>
</dbReference>
<feature type="active site" description="Proton acceptor" evidence="12">
    <location>
        <position position="155"/>
    </location>
</feature>
<comment type="pathway">
    <text evidence="1">Lipid metabolism; fatty acid biosynthesis.</text>
</comment>
<dbReference type="InterPro" id="IPR014358">
    <property type="entry name" value="Enoyl-ACP_Rdtase_NADH"/>
</dbReference>
<dbReference type="FunFam" id="1.10.8.400:FF:000001">
    <property type="entry name" value="Enoyl-[acyl-carrier-protein] reductase [NADH]"/>
    <property type="match status" value="1"/>
</dbReference>
<evidence type="ECO:0000256" key="10">
    <source>
        <dbReference type="ARBA" id="ARBA00050288"/>
    </source>
</evidence>
<feature type="binding site" evidence="14">
    <location>
        <position position="172"/>
    </location>
    <ligand>
        <name>NAD(+)</name>
        <dbReference type="ChEBI" id="CHEBI:57540"/>
    </ligand>
</feature>
<dbReference type="Gene3D" id="3.40.50.720">
    <property type="entry name" value="NAD(P)-binding Rossmann-like Domain"/>
    <property type="match status" value="1"/>
</dbReference>
<comment type="similarity">
    <text evidence="2 11">Belongs to the short-chain dehydrogenases/reductases (SDR) family. FabI subfamily.</text>
</comment>
<accession>A0A845DYE6</accession>
<dbReference type="Gene3D" id="1.10.8.400">
    <property type="entry name" value="Enoyl acyl carrier protein reductase"/>
    <property type="match status" value="1"/>
</dbReference>
<name>A0A845DYE6_9BACI</name>
<keyword evidence="9 11" id="KW-0275">Fatty acid biosynthesis</keyword>
<keyword evidence="5" id="KW-0276">Fatty acid metabolism</keyword>
<evidence type="ECO:0000256" key="3">
    <source>
        <dbReference type="ARBA" id="ARBA00011881"/>
    </source>
</evidence>
<evidence type="ECO:0000256" key="5">
    <source>
        <dbReference type="ARBA" id="ARBA00022832"/>
    </source>
</evidence>
<evidence type="ECO:0000256" key="9">
    <source>
        <dbReference type="ARBA" id="ARBA00023160"/>
    </source>
</evidence>
<dbReference type="EC" id="1.3.1.9" evidence="11"/>
<evidence type="ECO:0000313" key="15">
    <source>
        <dbReference type="EMBL" id="MYL18474.1"/>
    </source>
</evidence>
<keyword evidence="6 11" id="KW-0560">Oxidoreductase</keyword>
<dbReference type="CDD" id="cd05372">
    <property type="entry name" value="ENR_SDR"/>
    <property type="match status" value="1"/>
</dbReference>
<dbReference type="Pfam" id="PF13561">
    <property type="entry name" value="adh_short_C2"/>
    <property type="match status" value="1"/>
</dbReference>
<organism evidence="15 16">
    <name type="scientific">Halobacillus litoralis</name>
    <dbReference type="NCBI Taxonomy" id="45668"/>
    <lineage>
        <taxon>Bacteria</taxon>
        <taxon>Bacillati</taxon>
        <taxon>Bacillota</taxon>
        <taxon>Bacilli</taxon>
        <taxon>Bacillales</taxon>
        <taxon>Bacillaceae</taxon>
        <taxon>Halobacillus</taxon>
    </lineage>
</organism>
<dbReference type="PIRSF" id="PIRSF000094">
    <property type="entry name" value="Enoyl-ACP_rdct"/>
    <property type="match status" value="1"/>
</dbReference>
<proteinExistence type="inferred from homology"/>
<evidence type="ECO:0000256" key="12">
    <source>
        <dbReference type="PIRSR" id="PIRSR000094-1"/>
    </source>
</evidence>
<dbReference type="GO" id="GO:0006633">
    <property type="term" value="P:fatty acid biosynthetic process"/>
    <property type="evidence" value="ECO:0007669"/>
    <property type="project" value="UniProtKB-KW"/>
</dbReference>
<feature type="binding site" evidence="13">
    <location>
        <position position="105"/>
    </location>
    <ligand>
        <name>substrate</name>
    </ligand>
</feature>
<feature type="active site" description="Proton acceptor" evidence="12">
    <location>
        <position position="165"/>
    </location>
</feature>
<dbReference type="InterPro" id="IPR002347">
    <property type="entry name" value="SDR_fam"/>
</dbReference>
<dbReference type="Proteomes" id="UP000460949">
    <property type="component" value="Unassembled WGS sequence"/>
</dbReference>
<comment type="catalytic activity">
    <reaction evidence="10">
        <text>a 2,3-saturated acyl-[ACP] + NADP(+) = a (2E)-enoyl-[ACP] + NADPH + H(+)</text>
        <dbReference type="Rhea" id="RHEA:22564"/>
        <dbReference type="Rhea" id="RHEA-COMP:9925"/>
        <dbReference type="Rhea" id="RHEA-COMP:9926"/>
        <dbReference type="ChEBI" id="CHEBI:15378"/>
        <dbReference type="ChEBI" id="CHEBI:57783"/>
        <dbReference type="ChEBI" id="CHEBI:58349"/>
        <dbReference type="ChEBI" id="CHEBI:78784"/>
        <dbReference type="ChEBI" id="CHEBI:78785"/>
        <dbReference type="EC" id="1.3.1.39"/>
    </reaction>
</comment>
<protein>
    <recommendedName>
        <fullName evidence="11">Enoyl-[acyl-carrier-protein] reductase [NADH]</fullName>
        <ecNumber evidence="11">1.3.1.9</ecNumber>
    </recommendedName>
</protein>
<evidence type="ECO:0000256" key="13">
    <source>
        <dbReference type="PIRSR" id="PIRSR000094-2"/>
    </source>
</evidence>
<dbReference type="PANTHER" id="PTHR43159:SF2">
    <property type="entry name" value="ENOYL-[ACYL-CARRIER-PROTEIN] REDUCTASE [NADH], CHLOROPLASTIC"/>
    <property type="match status" value="1"/>
</dbReference>
<evidence type="ECO:0000256" key="11">
    <source>
        <dbReference type="PIRNR" id="PIRNR000094"/>
    </source>
</evidence>
<evidence type="ECO:0000256" key="7">
    <source>
        <dbReference type="ARBA" id="ARBA00023027"/>
    </source>
</evidence>
<keyword evidence="7 11" id="KW-0520">NAD</keyword>
<evidence type="ECO:0000256" key="14">
    <source>
        <dbReference type="PIRSR" id="PIRSR000094-3"/>
    </source>
</evidence>
<dbReference type="SUPFAM" id="SSF51735">
    <property type="entry name" value="NAD(P)-binding Rossmann-fold domains"/>
    <property type="match status" value="1"/>
</dbReference>
<dbReference type="NCBIfam" id="NF006369">
    <property type="entry name" value="PRK08594.1"/>
    <property type="match status" value="1"/>
</dbReference>
<gene>
    <name evidence="15" type="primary">fabI</name>
    <name evidence="15" type="ORF">GLW04_01145</name>
</gene>
<comment type="subunit">
    <text evidence="3">Homotetramer.</text>
</comment>
<evidence type="ECO:0000256" key="6">
    <source>
        <dbReference type="ARBA" id="ARBA00023002"/>
    </source>
</evidence>
<dbReference type="GO" id="GO:0004318">
    <property type="term" value="F:enoyl-[acyl-carrier-protein] reductase (NADH) activity"/>
    <property type="evidence" value="ECO:0007669"/>
    <property type="project" value="UniProtKB-EC"/>
</dbReference>
<comment type="catalytic activity">
    <reaction evidence="11">
        <text>a 2,3-saturated acyl-[ACP] + NAD(+) = a (2E)-enoyl-[ACP] + NADH + H(+)</text>
        <dbReference type="Rhea" id="RHEA:10240"/>
        <dbReference type="Rhea" id="RHEA-COMP:9925"/>
        <dbReference type="Rhea" id="RHEA-COMP:9926"/>
        <dbReference type="ChEBI" id="CHEBI:15378"/>
        <dbReference type="ChEBI" id="CHEBI:57540"/>
        <dbReference type="ChEBI" id="CHEBI:57945"/>
        <dbReference type="ChEBI" id="CHEBI:78784"/>
        <dbReference type="ChEBI" id="CHEBI:78785"/>
        <dbReference type="EC" id="1.3.1.9"/>
    </reaction>
</comment>
<evidence type="ECO:0000256" key="8">
    <source>
        <dbReference type="ARBA" id="ARBA00023098"/>
    </source>
</evidence>
<feature type="binding site" evidence="14">
    <location>
        <begin position="26"/>
        <end position="27"/>
    </location>
    <ligand>
        <name>NAD(+)</name>
        <dbReference type="ChEBI" id="CHEBI:57540"/>
    </ligand>
</feature>
<keyword evidence="8" id="KW-0443">Lipid metabolism</keyword>
<dbReference type="AlphaFoldDB" id="A0A845DYE6"/>
<feature type="binding site" evidence="14">
    <location>
        <begin position="74"/>
        <end position="75"/>
    </location>
    <ligand>
        <name>NAD(+)</name>
        <dbReference type="ChEBI" id="CHEBI:57540"/>
    </ligand>
</feature>
<reference evidence="15 16" key="1">
    <citation type="submission" date="2019-11" db="EMBL/GenBank/DDBJ databases">
        <title>Genome sequences of 17 halophilic strains isolated from different environments.</title>
        <authorList>
            <person name="Furrow R.E."/>
        </authorList>
    </citation>
    <scope>NUCLEOTIDE SEQUENCE [LARGE SCALE GENOMIC DNA]</scope>
    <source>
        <strain evidence="15 16">22511_23_Filter</strain>
    </source>
</reference>
<dbReference type="FunFam" id="3.40.50.720:FF:000169">
    <property type="entry name" value="Enoyl-[acyl-carrier-protein] reductase [NADH]"/>
    <property type="match status" value="1"/>
</dbReference>
<dbReference type="GO" id="GO:0141148">
    <property type="term" value="F:enoyl-[acyl-carrier-protein] reductase (NADPH) activity"/>
    <property type="evidence" value="ECO:0007669"/>
    <property type="project" value="UniProtKB-EC"/>
</dbReference>
<evidence type="ECO:0000256" key="2">
    <source>
        <dbReference type="ARBA" id="ARBA00009233"/>
    </source>
</evidence>
<dbReference type="PRINTS" id="PR00081">
    <property type="entry name" value="GDHRDH"/>
</dbReference>
<feature type="binding site" evidence="14">
    <location>
        <begin position="201"/>
        <end position="205"/>
    </location>
    <ligand>
        <name>NAD(+)</name>
        <dbReference type="ChEBI" id="CHEBI:57540"/>
    </ligand>
</feature>
<evidence type="ECO:0000256" key="4">
    <source>
        <dbReference type="ARBA" id="ARBA00022516"/>
    </source>
</evidence>
<dbReference type="EMBL" id="WMET01000001">
    <property type="protein sequence ID" value="MYL18474.1"/>
    <property type="molecule type" value="Genomic_DNA"/>
</dbReference>
<evidence type="ECO:0000313" key="16">
    <source>
        <dbReference type="Proteomes" id="UP000460949"/>
    </source>
</evidence>
<comment type="caution">
    <text evidence="15">The sequence shown here is derived from an EMBL/GenBank/DDBJ whole genome shotgun (WGS) entry which is preliminary data.</text>
</comment>
<feature type="binding site" evidence="14">
    <location>
        <position position="102"/>
    </location>
    <ligand>
        <name>NAD(+)</name>
        <dbReference type="ChEBI" id="CHEBI:57540"/>
    </ligand>
</feature>